<keyword evidence="1" id="KW-0472">Membrane</keyword>
<protein>
    <submittedName>
        <fullName evidence="2">Uncharacterized protein</fullName>
    </submittedName>
</protein>
<dbReference type="Proteomes" id="UP001287356">
    <property type="component" value="Unassembled WGS sequence"/>
</dbReference>
<keyword evidence="1" id="KW-1133">Transmembrane helix</keyword>
<reference evidence="2" key="1">
    <citation type="journal article" date="2023" name="Mol. Phylogenet. Evol.">
        <title>Genome-scale phylogeny and comparative genomics of the fungal order Sordariales.</title>
        <authorList>
            <person name="Hensen N."/>
            <person name="Bonometti L."/>
            <person name="Westerberg I."/>
            <person name="Brannstrom I.O."/>
            <person name="Guillou S."/>
            <person name="Cros-Aarteil S."/>
            <person name="Calhoun S."/>
            <person name="Haridas S."/>
            <person name="Kuo A."/>
            <person name="Mondo S."/>
            <person name="Pangilinan J."/>
            <person name="Riley R."/>
            <person name="LaButti K."/>
            <person name="Andreopoulos B."/>
            <person name="Lipzen A."/>
            <person name="Chen C."/>
            <person name="Yan M."/>
            <person name="Daum C."/>
            <person name="Ng V."/>
            <person name="Clum A."/>
            <person name="Steindorff A."/>
            <person name="Ohm R.A."/>
            <person name="Martin F."/>
            <person name="Silar P."/>
            <person name="Natvig D.O."/>
            <person name="Lalanne C."/>
            <person name="Gautier V."/>
            <person name="Ament-Velasquez S.L."/>
            <person name="Kruys A."/>
            <person name="Hutchinson M.I."/>
            <person name="Powell A.J."/>
            <person name="Barry K."/>
            <person name="Miller A.N."/>
            <person name="Grigoriev I.V."/>
            <person name="Debuchy R."/>
            <person name="Gladieux P."/>
            <person name="Hiltunen Thoren M."/>
            <person name="Johannesson H."/>
        </authorList>
    </citation>
    <scope>NUCLEOTIDE SEQUENCE</scope>
    <source>
        <strain evidence="2">CBS 958.72</strain>
    </source>
</reference>
<sequence length="348" mass="36665">MRLVTDRLSAAPAIEISTTNRALLLRLQGASLHPGLLDRVFIMAYATSSSRPTSILTPTLAQPSVYLFSVPSPPCRSLQHSKLKSLVATQFPVHPSVATMKLSIALLAAAAFGSALAAPQVDAHLWTTSSPTSSTRTTLLPSTSSWCRGWKAPETWPVPIPTAATKKVTFANANDAANDANDKKTRVNNDIDTCNKVHTNRDLTIVAIGTLNTDLDDLLTDVGILVADLLTDLGNVVEDVLVIVAALLVDIAVILVNLGTVLTTITTSTSIGLVPALVILLEVLVAEVLALLGPIINNVLILVAELVDLDVPLVVSQITTTVNTITTAVCDIDVILQPVVGGILTVFT</sequence>
<feature type="transmembrane region" description="Helical" evidence="1">
    <location>
        <begin position="240"/>
        <end position="265"/>
    </location>
</feature>
<gene>
    <name evidence="2" type="ORF">B0T24DRAFT_633259</name>
</gene>
<keyword evidence="3" id="KW-1185">Reference proteome</keyword>
<keyword evidence="1" id="KW-0812">Transmembrane</keyword>
<evidence type="ECO:0000313" key="3">
    <source>
        <dbReference type="Proteomes" id="UP001287356"/>
    </source>
</evidence>
<reference evidence="2" key="2">
    <citation type="submission" date="2023-06" db="EMBL/GenBank/DDBJ databases">
        <authorList>
            <consortium name="Lawrence Berkeley National Laboratory"/>
            <person name="Haridas S."/>
            <person name="Hensen N."/>
            <person name="Bonometti L."/>
            <person name="Westerberg I."/>
            <person name="Brannstrom I.O."/>
            <person name="Guillou S."/>
            <person name="Cros-Aarteil S."/>
            <person name="Calhoun S."/>
            <person name="Kuo A."/>
            <person name="Mondo S."/>
            <person name="Pangilinan J."/>
            <person name="Riley R."/>
            <person name="Labutti K."/>
            <person name="Andreopoulos B."/>
            <person name="Lipzen A."/>
            <person name="Chen C."/>
            <person name="Yanf M."/>
            <person name="Daum C."/>
            <person name="Ng V."/>
            <person name="Clum A."/>
            <person name="Steindorff A."/>
            <person name="Ohm R."/>
            <person name="Martin F."/>
            <person name="Silar P."/>
            <person name="Natvig D."/>
            <person name="Lalanne C."/>
            <person name="Gautier V."/>
            <person name="Ament-Velasquez S.L."/>
            <person name="Kruys A."/>
            <person name="Hutchinson M.I."/>
            <person name="Powell A.J."/>
            <person name="Barry K."/>
            <person name="Miller A.N."/>
            <person name="Grigoriev I.V."/>
            <person name="Debuchy R."/>
            <person name="Gladieux P."/>
            <person name="Thoren M.H."/>
            <person name="Johannesson H."/>
        </authorList>
    </citation>
    <scope>NUCLEOTIDE SEQUENCE</scope>
    <source>
        <strain evidence="2">CBS 958.72</strain>
    </source>
</reference>
<dbReference type="EMBL" id="JAULSN010000006">
    <property type="protein sequence ID" value="KAK3369777.1"/>
    <property type="molecule type" value="Genomic_DNA"/>
</dbReference>
<feature type="transmembrane region" description="Helical" evidence="1">
    <location>
        <begin position="271"/>
        <end position="292"/>
    </location>
</feature>
<evidence type="ECO:0000256" key="1">
    <source>
        <dbReference type="SAM" id="Phobius"/>
    </source>
</evidence>
<organism evidence="2 3">
    <name type="scientific">Lasiosphaeria ovina</name>
    <dbReference type="NCBI Taxonomy" id="92902"/>
    <lineage>
        <taxon>Eukaryota</taxon>
        <taxon>Fungi</taxon>
        <taxon>Dikarya</taxon>
        <taxon>Ascomycota</taxon>
        <taxon>Pezizomycotina</taxon>
        <taxon>Sordariomycetes</taxon>
        <taxon>Sordariomycetidae</taxon>
        <taxon>Sordariales</taxon>
        <taxon>Lasiosphaeriaceae</taxon>
        <taxon>Lasiosphaeria</taxon>
    </lineage>
</organism>
<proteinExistence type="predicted"/>
<dbReference type="AlphaFoldDB" id="A0AAE0N3V0"/>
<comment type="caution">
    <text evidence="2">The sequence shown here is derived from an EMBL/GenBank/DDBJ whole genome shotgun (WGS) entry which is preliminary data.</text>
</comment>
<accession>A0AAE0N3V0</accession>
<evidence type="ECO:0000313" key="2">
    <source>
        <dbReference type="EMBL" id="KAK3369777.1"/>
    </source>
</evidence>
<name>A0AAE0N3V0_9PEZI</name>